<proteinExistence type="predicted"/>
<comment type="caution">
    <text evidence="1">The sequence shown here is derived from an EMBL/GenBank/DDBJ whole genome shotgun (WGS) entry which is preliminary data.</text>
</comment>
<dbReference type="InterPro" id="IPR029052">
    <property type="entry name" value="Metallo-depent_PP-like"/>
</dbReference>
<feature type="non-terminal residue" evidence="1">
    <location>
        <position position="70"/>
    </location>
</feature>
<dbReference type="Gene3D" id="3.60.21.10">
    <property type="match status" value="1"/>
</dbReference>
<dbReference type="OrthoDB" id="1930084at2759"/>
<sequence length="70" mass="8029">MAKKRVILTSRSRFIKNVVTVFGATNYCYRSGNMAAILEIWENMDQNFFSLVQHLGKLSLTPHASHLIFL</sequence>
<dbReference type="AlphaFoldDB" id="A0A1R3HCH8"/>
<keyword evidence="2" id="KW-1185">Reference proteome</keyword>
<organism evidence="1 2">
    <name type="scientific">Corchorus capsularis</name>
    <name type="common">Jute</name>
    <dbReference type="NCBI Taxonomy" id="210143"/>
    <lineage>
        <taxon>Eukaryota</taxon>
        <taxon>Viridiplantae</taxon>
        <taxon>Streptophyta</taxon>
        <taxon>Embryophyta</taxon>
        <taxon>Tracheophyta</taxon>
        <taxon>Spermatophyta</taxon>
        <taxon>Magnoliopsida</taxon>
        <taxon>eudicotyledons</taxon>
        <taxon>Gunneridae</taxon>
        <taxon>Pentapetalae</taxon>
        <taxon>rosids</taxon>
        <taxon>malvids</taxon>
        <taxon>Malvales</taxon>
        <taxon>Malvaceae</taxon>
        <taxon>Grewioideae</taxon>
        <taxon>Apeibeae</taxon>
        <taxon>Corchorus</taxon>
    </lineage>
</organism>
<protein>
    <submittedName>
        <fullName evidence="1">Serine/threonine-protein phosphatase PP2A-2 catalytic subunit-like protein</fullName>
    </submittedName>
</protein>
<dbReference type="EMBL" id="AWWV01012272">
    <property type="protein sequence ID" value="OMO68049.1"/>
    <property type="molecule type" value="Genomic_DNA"/>
</dbReference>
<dbReference type="SUPFAM" id="SSF56300">
    <property type="entry name" value="Metallo-dependent phosphatases"/>
    <property type="match status" value="1"/>
</dbReference>
<dbReference type="Gramene" id="OMO68049">
    <property type="protein sequence ID" value="OMO68049"/>
    <property type="gene ID" value="CCACVL1_20104"/>
</dbReference>
<name>A0A1R3HCH8_COCAP</name>
<evidence type="ECO:0000313" key="2">
    <source>
        <dbReference type="Proteomes" id="UP000188268"/>
    </source>
</evidence>
<dbReference type="STRING" id="210143.A0A1R3HCH8"/>
<reference evidence="1 2" key="1">
    <citation type="submission" date="2013-09" db="EMBL/GenBank/DDBJ databases">
        <title>Corchorus capsularis genome sequencing.</title>
        <authorList>
            <person name="Alam M."/>
            <person name="Haque M.S."/>
            <person name="Islam M.S."/>
            <person name="Emdad E.M."/>
            <person name="Islam M.M."/>
            <person name="Ahmed B."/>
            <person name="Halim A."/>
            <person name="Hossen Q.M.M."/>
            <person name="Hossain M.Z."/>
            <person name="Ahmed R."/>
            <person name="Khan M.M."/>
            <person name="Islam R."/>
            <person name="Rashid M.M."/>
            <person name="Khan S.A."/>
            <person name="Rahman M.S."/>
            <person name="Alam M."/>
        </authorList>
    </citation>
    <scope>NUCLEOTIDE SEQUENCE [LARGE SCALE GENOMIC DNA]</scope>
    <source>
        <strain evidence="2">cv. CVL-1</strain>
        <tissue evidence="1">Whole seedling</tissue>
    </source>
</reference>
<gene>
    <name evidence="1" type="ORF">CCACVL1_20104</name>
</gene>
<evidence type="ECO:0000313" key="1">
    <source>
        <dbReference type="EMBL" id="OMO68049.1"/>
    </source>
</evidence>
<accession>A0A1R3HCH8</accession>
<dbReference type="Proteomes" id="UP000188268">
    <property type="component" value="Unassembled WGS sequence"/>
</dbReference>